<comment type="caution">
    <text evidence="2">The sequence shown here is derived from an EMBL/GenBank/DDBJ whole genome shotgun (WGS) entry which is preliminary data.</text>
</comment>
<dbReference type="EMBL" id="CM029049">
    <property type="protein sequence ID" value="KAG2570352.1"/>
    <property type="molecule type" value="Genomic_DNA"/>
</dbReference>
<feature type="compositionally biased region" description="Basic and acidic residues" evidence="1">
    <location>
        <begin position="136"/>
        <end position="164"/>
    </location>
</feature>
<gene>
    <name evidence="2" type="ORF">PVAP13_7KG076054</name>
</gene>
<dbReference type="Proteomes" id="UP000823388">
    <property type="component" value="Chromosome 7K"/>
</dbReference>
<accession>A0A8T0QCP6</accession>
<organism evidence="2 3">
    <name type="scientific">Panicum virgatum</name>
    <name type="common">Blackwell switchgrass</name>
    <dbReference type="NCBI Taxonomy" id="38727"/>
    <lineage>
        <taxon>Eukaryota</taxon>
        <taxon>Viridiplantae</taxon>
        <taxon>Streptophyta</taxon>
        <taxon>Embryophyta</taxon>
        <taxon>Tracheophyta</taxon>
        <taxon>Spermatophyta</taxon>
        <taxon>Magnoliopsida</taxon>
        <taxon>Liliopsida</taxon>
        <taxon>Poales</taxon>
        <taxon>Poaceae</taxon>
        <taxon>PACMAD clade</taxon>
        <taxon>Panicoideae</taxon>
        <taxon>Panicodae</taxon>
        <taxon>Paniceae</taxon>
        <taxon>Panicinae</taxon>
        <taxon>Panicum</taxon>
        <taxon>Panicum sect. Hiantes</taxon>
    </lineage>
</organism>
<evidence type="ECO:0000256" key="1">
    <source>
        <dbReference type="SAM" id="MobiDB-lite"/>
    </source>
</evidence>
<feature type="region of interest" description="Disordered" evidence="1">
    <location>
        <begin position="42"/>
        <end position="96"/>
    </location>
</feature>
<feature type="compositionally biased region" description="Low complexity" evidence="1">
    <location>
        <begin position="114"/>
        <end position="126"/>
    </location>
</feature>
<dbReference type="AlphaFoldDB" id="A0A8T0QCP6"/>
<feature type="region of interest" description="Disordered" evidence="1">
    <location>
        <begin position="111"/>
        <end position="239"/>
    </location>
</feature>
<name>A0A8T0QCP6_PANVG</name>
<proteinExistence type="predicted"/>
<evidence type="ECO:0000313" key="2">
    <source>
        <dbReference type="EMBL" id="KAG2570352.1"/>
    </source>
</evidence>
<feature type="compositionally biased region" description="Low complexity" evidence="1">
    <location>
        <begin position="183"/>
        <end position="192"/>
    </location>
</feature>
<keyword evidence="3" id="KW-1185">Reference proteome</keyword>
<feature type="compositionally biased region" description="Gly residues" evidence="1">
    <location>
        <begin position="193"/>
        <end position="213"/>
    </location>
</feature>
<sequence length="239" mass="24643">MACHTDFSRINTQVDSLGSCFSQKLTRPVWGRLWVSAVTEGARREGGAPADGGSAQTPSARSPAPASREPVRPSVQPRLHRLDTRRPRRPPVDPACRGAAAVARLHRLVPRHPPAAGGSRAPPAGGRELRSAGARAEGRDGGSPRSGEERQQLLRRGGEGRGERAPAGGSASRGEERRRPAPRRGVAAATAEGRGGAVAAGVQGSEGTGGGAWMGSSGQREDEEGATGLSGKARDVGNL</sequence>
<evidence type="ECO:0000313" key="3">
    <source>
        <dbReference type="Proteomes" id="UP000823388"/>
    </source>
</evidence>
<protein>
    <submittedName>
        <fullName evidence="2">Uncharacterized protein</fullName>
    </submittedName>
</protein>
<reference evidence="2 3" key="1">
    <citation type="submission" date="2020-05" db="EMBL/GenBank/DDBJ databases">
        <title>WGS assembly of Panicum virgatum.</title>
        <authorList>
            <person name="Lovell J.T."/>
            <person name="Jenkins J."/>
            <person name="Shu S."/>
            <person name="Juenger T.E."/>
            <person name="Schmutz J."/>
        </authorList>
    </citation>
    <scope>NUCLEOTIDE SEQUENCE [LARGE SCALE GENOMIC DNA]</scope>
    <source>
        <strain evidence="3">cv. AP13</strain>
    </source>
</reference>